<dbReference type="InterPro" id="IPR027268">
    <property type="entry name" value="Peptidase_M4/M1_CTD_sf"/>
</dbReference>
<dbReference type="Gene3D" id="2.60.120.200">
    <property type="match status" value="1"/>
</dbReference>
<keyword evidence="4 10" id="KW-0732">Signal</keyword>
<dbReference type="InterPro" id="IPR001570">
    <property type="entry name" value="Peptidase_M4_C_domain"/>
</dbReference>
<dbReference type="Pfam" id="PF00629">
    <property type="entry name" value="MAM"/>
    <property type="match status" value="1"/>
</dbReference>
<feature type="compositionally biased region" description="Low complexity" evidence="9">
    <location>
        <begin position="585"/>
        <end position="597"/>
    </location>
</feature>
<dbReference type="Proteomes" id="UP000004095">
    <property type="component" value="Unassembled WGS sequence"/>
</dbReference>
<dbReference type="RefSeq" id="WP_004155921.1">
    <property type="nucleotide sequence ID" value="NZ_AAWS01000018.1"/>
</dbReference>
<dbReference type="GO" id="GO:0005975">
    <property type="term" value="P:carbohydrate metabolic process"/>
    <property type="evidence" value="ECO:0007669"/>
    <property type="project" value="UniProtKB-ARBA"/>
</dbReference>
<dbReference type="GO" id="GO:0046872">
    <property type="term" value="F:metal ion binding"/>
    <property type="evidence" value="ECO:0007669"/>
    <property type="project" value="UniProtKB-KW"/>
</dbReference>
<dbReference type="CDD" id="cd09597">
    <property type="entry name" value="M4_TLP"/>
    <property type="match status" value="1"/>
</dbReference>
<evidence type="ECO:0000256" key="8">
    <source>
        <dbReference type="PIRSR" id="PIRSR623612-1"/>
    </source>
</evidence>
<evidence type="ECO:0000256" key="1">
    <source>
        <dbReference type="ARBA" id="ARBA00009388"/>
    </source>
</evidence>
<dbReference type="InterPro" id="IPR013856">
    <property type="entry name" value="Peptidase_M4_domain"/>
</dbReference>
<evidence type="ECO:0000256" key="6">
    <source>
        <dbReference type="ARBA" id="ARBA00022833"/>
    </source>
</evidence>
<dbReference type="SMART" id="SM00137">
    <property type="entry name" value="MAM"/>
    <property type="match status" value="1"/>
</dbReference>
<reference evidence="12 13" key="1">
    <citation type="submission" date="2007-01" db="EMBL/GenBank/DDBJ databases">
        <authorList>
            <person name="Haygood M."/>
            <person name="Podell S."/>
            <person name="Anderson C."/>
            <person name="Hopkinson B."/>
            <person name="Roe K."/>
            <person name="Barbeau K."/>
            <person name="Gaasterland T."/>
            <person name="Ferriera S."/>
            <person name="Johnson J."/>
            <person name="Kravitz S."/>
            <person name="Beeson K."/>
            <person name="Sutton G."/>
            <person name="Rogers Y.-H."/>
            <person name="Friedman R."/>
            <person name="Frazier M."/>
            <person name="Venter J.C."/>
        </authorList>
    </citation>
    <scope>NUCLEOTIDE SEQUENCE [LARGE SCALE GENOMIC DNA]</scope>
    <source>
        <strain evidence="12 13">ATCC 23134</strain>
    </source>
</reference>
<dbReference type="Pfam" id="PF02868">
    <property type="entry name" value="Peptidase_M4_C"/>
    <property type="match status" value="1"/>
</dbReference>
<feature type="signal peptide" evidence="10">
    <location>
        <begin position="1"/>
        <end position="26"/>
    </location>
</feature>
<dbReference type="NCBIfam" id="TIGR04183">
    <property type="entry name" value="Por_Secre_tail"/>
    <property type="match status" value="1"/>
</dbReference>
<evidence type="ECO:0000256" key="10">
    <source>
        <dbReference type="SAM" id="SignalP"/>
    </source>
</evidence>
<evidence type="ECO:0000256" key="3">
    <source>
        <dbReference type="ARBA" id="ARBA00022723"/>
    </source>
</evidence>
<dbReference type="InterPro" id="IPR013320">
    <property type="entry name" value="ConA-like_dom_sf"/>
</dbReference>
<dbReference type="GO" id="GO:0004222">
    <property type="term" value="F:metalloendopeptidase activity"/>
    <property type="evidence" value="ECO:0007669"/>
    <property type="project" value="InterPro"/>
</dbReference>
<keyword evidence="2" id="KW-0645">Protease</keyword>
<dbReference type="Pfam" id="PF01447">
    <property type="entry name" value="Peptidase_M4"/>
    <property type="match status" value="1"/>
</dbReference>
<dbReference type="InterPro" id="IPR000998">
    <property type="entry name" value="MAM_dom"/>
</dbReference>
<gene>
    <name evidence="12" type="ORF">M23134_02132</name>
</gene>
<evidence type="ECO:0000313" key="13">
    <source>
        <dbReference type="Proteomes" id="UP000004095"/>
    </source>
</evidence>
<name>A1ZNB1_MICM2</name>
<dbReference type="CDD" id="cd06263">
    <property type="entry name" value="MAM"/>
    <property type="match status" value="1"/>
</dbReference>
<keyword evidence="7" id="KW-0482">Metalloprotease</keyword>
<dbReference type="SUPFAM" id="SSF49899">
    <property type="entry name" value="Concanavalin A-like lectins/glucanases"/>
    <property type="match status" value="1"/>
</dbReference>
<feature type="active site" evidence="8">
    <location>
        <position position="366"/>
    </location>
</feature>
<evidence type="ECO:0000256" key="5">
    <source>
        <dbReference type="ARBA" id="ARBA00022801"/>
    </source>
</evidence>
<dbReference type="Gene3D" id="3.10.450.490">
    <property type="match status" value="1"/>
</dbReference>
<dbReference type="InterPro" id="IPR050728">
    <property type="entry name" value="Zinc_Metalloprotease_M4"/>
</dbReference>
<sequence length="970" mass="105593">MTKKIHFWLAAMVLLLVAPIGNQAYAQKNEQPPKFKTFNQQAYRSSGGQVKTLLKSELRMTNNDQLIKTNAWTDNIGFQHIKYQQAYKGIRVAKSTYAVHSQNGYVKVINGDFLKIGDLNITPSVNKGTALQKAVAATGVKNYTQLGKEELVVCRDYIGKDGKAHLAYRFVIIAPESHTEVFVDAHTGKTLLKNPLLRSCFIKGHKHHKKHAHQVKKSLAAQGSSITLYDGNQTIFTQAYNNGYRLYDDARGNGIHVKNSNNNQNWDFNGATEFVDNDNNWTAGEWDNAAKDAAGMSAFWAYEKTYDYFKNNHNRNSIDDNGRLLRALVHSGNNWFNAQYSSAYVMMRFGDGNGSPLTTIDITAHELAHGLTDFTADLVYSYESGALNESFSDIFGAAVEAEASPNKSRWLMGEDIGHIRDMANPNAKNHPDTYKGTHWYTGAGDNGGVHYNSGVLNHWFHILSEGKSGTNDNGDSFDVSGITIEKAGKVAYRMLSTYLSANSQYADARVAGIQAVKDLYGDGSNEEIQVTNAFYAVGVGAAYDDGTPPPPATCVTVFPYGESFEAGLGKWTQATSDDLNWTRDSGGTPSSNTGPSAGSDGDFYMFVEASSPNFPSKTATLVSPCFDIAALNNPTFSFDYHMYGTQVNNLKLEVSTDGTTWTQVFTKSGDQGDNWLSESIDLTAYKGSSVSLRFTATTGAGTGNGWQSDIAIDNIKVDGDTTTPPATYCVSKANSVHYEHIGQVVFGTINNTSDGGDGYSDFTAMSTGVALNSTTTITITPAWPNNITYNESYGVWIDLNQDGDFDDAGEQVFAKLSTKDTPVSGTITIPASAKLGATRMRISMKYNTAPSACGEFPYGETEDYTINIGGSSSVSGFTNVAAKSLELNNATVVFPSPATEFTNVKITLNHQTKVSISIVNAQGREVARRTVEGQAGAMNQKFDVKRLPAGIYLMRVTKDGITTTKRFIVK</sequence>
<protein>
    <submittedName>
        <fullName evidence="12">Thermolysin</fullName>
    </submittedName>
</protein>
<keyword evidence="6" id="KW-0862">Zinc</keyword>
<dbReference type="Gene3D" id="1.10.390.10">
    <property type="entry name" value="Neutral Protease Domain 2"/>
    <property type="match status" value="1"/>
</dbReference>
<feature type="active site" description="Proton donor" evidence="8">
    <location>
        <position position="450"/>
    </location>
</feature>
<dbReference type="Pfam" id="PF07504">
    <property type="entry name" value="FTP"/>
    <property type="match status" value="1"/>
</dbReference>
<organism evidence="12 13">
    <name type="scientific">Microscilla marina ATCC 23134</name>
    <dbReference type="NCBI Taxonomy" id="313606"/>
    <lineage>
        <taxon>Bacteria</taxon>
        <taxon>Pseudomonadati</taxon>
        <taxon>Bacteroidota</taxon>
        <taxon>Cytophagia</taxon>
        <taxon>Cytophagales</taxon>
        <taxon>Microscillaceae</taxon>
        <taxon>Microscilla</taxon>
    </lineage>
</organism>
<dbReference type="eggNOG" id="COG3227">
    <property type="taxonomic scope" value="Bacteria"/>
</dbReference>
<keyword evidence="13" id="KW-1185">Reference proteome</keyword>
<dbReference type="PANTHER" id="PTHR33794">
    <property type="entry name" value="BACILLOLYSIN"/>
    <property type="match status" value="1"/>
</dbReference>
<dbReference type="GO" id="GO:0016020">
    <property type="term" value="C:membrane"/>
    <property type="evidence" value="ECO:0007669"/>
    <property type="project" value="InterPro"/>
</dbReference>
<dbReference type="InterPro" id="IPR011096">
    <property type="entry name" value="FTP_domain"/>
</dbReference>
<evidence type="ECO:0000313" key="12">
    <source>
        <dbReference type="EMBL" id="EAY28022.1"/>
    </source>
</evidence>
<dbReference type="InterPro" id="IPR023612">
    <property type="entry name" value="Peptidase_M4"/>
</dbReference>
<dbReference type="PRINTS" id="PR00730">
    <property type="entry name" value="THERMOLYSIN"/>
</dbReference>
<feature type="region of interest" description="Disordered" evidence="9">
    <location>
        <begin position="578"/>
        <end position="597"/>
    </location>
</feature>
<evidence type="ECO:0000259" key="11">
    <source>
        <dbReference type="PROSITE" id="PS50060"/>
    </source>
</evidence>
<keyword evidence="5" id="KW-0378">Hydrolase</keyword>
<dbReference type="EMBL" id="AAWS01000018">
    <property type="protein sequence ID" value="EAY28022.1"/>
    <property type="molecule type" value="Genomic_DNA"/>
</dbReference>
<dbReference type="SUPFAM" id="SSF55486">
    <property type="entry name" value="Metalloproteases ('zincins'), catalytic domain"/>
    <property type="match status" value="1"/>
</dbReference>
<comment type="caution">
    <text evidence="12">The sequence shown here is derived from an EMBL/GenBank/DDBJ whole genome shotgun (WGS) entry which is preliminary data.</text>
</comment>
<dbReference type="AlphaFoldDB" id="A1ZNB1"/>
<evidence type="ECO:0000256" key="4">
    <source>
        <dbReference type="ARBA" id="ARBA00022729"/>
    </source>
</evidence>
<accession>A1ZNB1</accession>
<dbReference type="eggNOG" id="COG4733">
    <property type="taxonomic scope" value="Bacteria"/>
</dbReference>
<feature type="chain" id="PRO_5002642315" evidence="10">
    <location>
        <begin position="27"/>
        <end position="970"/>
    </location>
</feature>
<comment type="similarity">
    <text evidence="1">Belongs to the peptidase M4 family.</text>
</comment>
<feature type="domain" description="MAM" evidence="11">
    <location>
        <begin position="560"/>
        <end position="731"/>
    </location>
</feature>
<dbReference type="InterPro" id="IPR026444">
    <property type="entry name" value="Secre_tail"/>
</dbReference>
<keyword evidence="3" id="KW-0479">Metal-binding</keyword>
<dbReference type="PROSITE" id="PS50060">
    <property type="entry name" value="MAM_2"/>
    <property type="match status" value="1"/>
</dbReference>
<dbReference type="OrthoDB" id="291295at2"/>
<dbReference type="Gene3D" id="3.10.170.10">
    <property type="match status" value="1"/>
</dbReference>
<evidence type="ECO:0000256" key="9">
    <source>
        <dbReference type="SAM" id="MobiDB-lite"/>
    </source>
</evidence>
<proteinExistence type="inferred from homology"/>
<dbReference type="PANTHER" id="PTHR33794:SF1">
    <property type="entry name" value="BACILLOLYSIN"/>
    <property type="match status" value="1"/>
</dbReference>
<dbReference type="Pfam" id="PF18962">
    <property type="entry name" value="Por_Secre_tail"/>
    <property type="match status" value="1"/>
</dbReference>
<dbReference type="InterPro" id="IPR045474">
    <property type="entry name" value="GEVED"/>
</dbReference>
<dbReference type="GO" id="GO:0006508">
    <property type="term" value="P:proteolysis"/>
    <property type="evidence" value="ECO:0007669"/>
    <property type="project" value="UniProtKB-KW"/>
</dbReference>
<evidence type="ECO:0000256" key="2">
    <source>
        <dbReference type="ARBA" id="ARBA00022670"/>
    </source>
</evidence>
<dbReference type="GO" id="GO:0004553">
    <property type="term" value="F:hydrolase activity, hydrolyzing O-glycosyl compounds"/>
    <property type="evidence" value="ECO:0007669"/>
    <property type="project" value="UniProtKB-ARBA"/>
</dbReference>
<dbReference type="Pfam" id="PF20009">
    <property type="entry name" value="GEVED"/>
    <property type="match status" value="1"/>
</dbReference>
<evidence type="ECO:0000256" key="7">
    <source>
        <dbReference type="ARBA" id="ARBA00023049"/>
    </source>
</evidence>